<keyword evidence="1" id="KW-0521">NADP</keyword>
<dbReference type="OrthoDB" id="2665481at2"/>
<evidence type="ECO:0000259" key="2">
    <source>
        <dbReference type="SMART" id="SM00829"/>
    </source>
</evidence>
<gene>
    <name evidence="3" type="ORF">SAMN05216259_101465</name>
</gene>
<name>A0A1G9VZQ6_9ACTN</name>
<dbReference type="Pfam" id="PF08240">
    <property type="entry name" value="ADH_N"/>
    <property type="match status" value="1"/>
</dbReference>
<dbReference type="GO" id="GO:0016491">
    <property type="term" value="F:oxidoreductase activity"/>
    <property type="evidence" value="ECO:0007669"/>
    <property type="project" value="InterPro"/>
</dbReference>
<dbReference type="Gene3D" id="3.90.180.10">
    <property type="entry name" value="Medium-chain alcohol dehydrogenases, catalytic domain"/>
    <property type="match status" value="1"/>
</dbReference>
<accession>A0A1G9VZQ6</accession>
<dbReference type="InterPro" id="IPR036291">
    <property type="entry name" value="NAD(P)-bd_dom_sf"/>
</dbReference>
<dbReference type="InterPro" id="IPR011032">
    <property type="entry name" value="GroES-like_sf"/>
</dbReference>
<dbReference type="Proteomes" id="UP000199341">
    <property type="component" value="Unassembled WGS sequence"/>
</dbReference>
<dbReference type="Pfam" id="PF13602">
    <property type="entry name" value="ADH_zinc_N_2"/>
    <property type="match status" value="1"/>
</dbReference>
<dbReference type="SUPFAM" id="SSF50129">
    <property type="entry name" value="GroES-like"/>
    <property type="match status" value="1"/>
</dbReference>
<dbReference type="SUPFAM" id="SSF51735">
    <property type="entry name" value="NAD(P)-binding Rossmann-fold domains"/>
    <property type="match status" value="1"/>
</dbReference>
<dbReference type="InterPro" id="IPR013154">
    <property type="entry name" value="ADH-like_N"/>
</dbReference>
<protein>
    <submittedName>
        <fullName evidence="3">NADPH:quinone reductase</fullName>
    </submittedName>
</protein>
<dbReference type="InterPro" id="IPR020843">
    <property type="entry name" value="ER"/>
</dbReference>
<evidence type="ECO:0000256" key="1">
    <source>
        <dbReference type="ARBA" id="ARBA00022857"/>
    </source>
</evidence>
<feature type="domain" description="Enoyl reductase (ER)" evidence="2">
    <location>
        <begin position="16"/>
        <end position="327"/>
    </location>
</feature>
<dbReference type="PANTHER" id="PTHR44154">
    <property type="entry name" value="QUINONE OXIDOREDUCTASE"/>
    <property type="match status" value="1"/>
</dbReference>
<dbReference type="RefSeq" id="WP_093782512.1">
    <property type="nucleotide sequence ID" value="NZ_FNIE01000001.1"/>
</dbReference>
<dbReference type="EMBL" id="FNIE01000001">
    <property type="protein sequence ID" value="SDM77798.1"/>
    <property type="molecule type" value="Genomic_DNA"/>
</dbReference>
<sequence>MPSVSSRVIRFHEIGEPFDVLREERIEIPDPPGDSVRVRVLATGLNPADWSLCRGFMPGTLPRGIGCDVAGVVDAVGPDVVGVAGVDRKGGSGTVRAGDVVFGTADFVGQPSAGAADVAILNRWFRIPDGLDPVQAATLPMAVQTAAWTLELMDLHPGATLLVHGAGAMVGYAAVQIALRRGARVIATAGPTFTADLEGFGARVTPYGEGMPARVRALTGGRDIDLVLDTPRPSPGTLPDLIALAGGDPRRVVTISNHEEARNLGARVNIDELRPGLTPLSVLLPQYASLAAQGAFRLPIAKTYPLEQWRDAVRLSLDGNPHGKVMLLPDARGRHEN</sequence>
<dbReference type="SMART" id="SM00829">
    <property type="entry name" value="PKS_ER"/>
    <property type="match status" value="1"/>
</dbReference>
<dbReference type="CDD" id="cd05289">
    <property type="entry name" value="MDR_like_2"/>
    <property type="match status" value="1"/>
</dbReference>
<keyword evidence="4" id="KW-1185">Reference proteome</keyword>
<dbReference type="AlphaFoldDB" id="A0A1G9VZQ6"/>
<dbReference type="STRING" id="310781.SAMN05216259_101465"/>
<dbReference type="PANTHER" id="PTHR44154:SF1">
    <property type="entry name" value="QUINONE OXIDOREDUCTASE"/>
    <property type="match status" value="1"/>
</dbReference>
<dbReference type="Gene3D" id="3.40.50.720">
    <property type="entry name" value="NAD(P)-binding Rossmann-like Domain"/>
    <property type="match status" value="1"/>
</dbReference>
<dbReference type="InterPro" id="IPR051603">
    <property type="entry name" value="Zinc-ADH_QOR/CCCR"/>
</dbReference>
<evidence type="ECO:0000313" key="3">
    <source>
        <dbReference type="EMBL" id="SDM77798.1"/>
    </source>
</evidence>
<organism evidence="3 4">
    <name type="scientific">Actinacidiphila guanduensis</name>
    <dbReference type="NCBI Taxonomy" id="310781"/>
    <lineage>
        <taxon>Bacteria</taxon>
        <taxon>Bacillati</taxon>
        <taxon>Actinomycetota</taxon>
        <taxon>Actinomycetes</taxon>
        <taxon>Kitasatosporales</taxon>
        <taxon>Streptomycetaceae</taxon>
        <taxon>Actinacidiphila</taxon>
    </lineage>
</organism>
<reference evidence="3 4" key="1">
    <citation type="submission" date="2016-10" db="EMBL/GenBank/DDBJ databases">
        <authorList>
            <person name="de Groot N.N."/>
        </authorList>
    </citation>
    <scope>NUCLEOTIDE SEQUENCE [LARGE SCALE GENOMIC DNA]</scope>
    <source>
        <strain evidence="3 4">CGMCC 4.2022</strain>
    </source>
</reference>
<evidence type="ECO:0000313" key="4">
    <source>
        <dbReference type="Proteomes" id="UP000199341"/>
    </source>
</evidence>
<proteinExistence type="predicted"/>